<name>A0A0R2LGX1_9LACO</name>
<dbReference type="AlphaFoldDB" id="A0A0R2LGX1"/>
<evidence type="ECO:0000313" key="3">
    <source>
        <dbReference type="Proteomes" id="UP000051006"/>
    </source>
</evidence>
<keyword evidence="1" id="KW-0472">Membrane</keyword>
<keyword evidence="1" id="KW-1133">Transmembrane helix</keyword>
<dbReference type="OrthoDB" id="2297349at2"/>
<feature type="transmembrane region" description="Helical" evidence="1">
    <location>
        <begin position="136"/>
        <end position="158"/>
    </location>
</feature>
<proteinExistence type="predicted"/>
<evidence type="ECO:0000256" key="1">
    <source>
        <dbReference type="SAM" id="Phobius"/>
    </source>
</evidence>
<feature type="transmembrane region" description="Helical" evidence="1">
    <location>
        <begin position="104"/>
        <end position="129"/>
    </location>
</feature>
<reference evidence="2 3" key="1">
    <citation type="journal article" date="2015" name="Genome Announc.">
        <title>Expanding the biotechnology potential of lactobacilli through comparative genomics of 213 strains and associated genera.</title>
        <authorList>
            <person name="Sun Z."/>
            <person name="Harris H.M."/>
            <person name="McCann A."/>
            <person name="Guo C."/>
            <person name="Argimon S."/>
            <person name="Zhang W."/>
            <person name="Yang X."/>
            <person name="Jeffery I.B."/>
            <person name="Cooney J.C."/>
            <person name="Kagawa T.F."/>
            <person name="Liu W."/>
            <person name="Song Y."/>
            <person name="Salvetti E."/>
            <person name="Wrobel A."/>
            <person name="Rasinkangas P."/>
            <person name="Parkhill J."/>
            <person name="Rea M.C."/>
            <person name="O'Sullivan O."/>
            <person name="Ritari J."/>
            <person name="Douillard F.P."/>
            <person name="Paul Ross R."/>
            <person name="Yang R."/>
            <person name="Briner A.E."/>
            <person name="Felis G.E."/>
            <person name="de Vos W.M."/>
            <person name="Barrangou R."/>
            <person name="Klaenhammer T.R."/>
            <person name="Caufield P.W."/>
            <person name="Cui Y."/>
            <person name="Zhang H."/>
            <person name="O'Toole P.W."/>
        </authorList>
    </citation>
    <scope>NUCLEOTIDE SEQUENCE [LARGE SCALE GENOMIC DNA]</scope>
    <source>
        <strain evidence="2 3">DSM 24716</strain>
    </source>
</reference>
<comment type="caution">
    <text evidence="2">The sequence shown here is derived from an EMBL/GenBank/DDBJ whole genome shotgun (WGS) entry which is preliminary data.</text>
</comment>
<protein>
    <recommendedName>
        <fullName evidence="4">DUF1700 domain-containing protein</fullName>
    </recommendedName>
</protein>
<accession>A0A0R2LGX1</accession>
<gene>
    <name evidence="2" type="ORF">IV57_GL000342</name>
</gene>
<keyword evidence="1" id="KW-0812">Transmembrane</keyword>
<dbReference type="EMBL" id="JQCF01000010">
    <property type="protein sequence ID" value="KRN99286.1"/>
    <property type="molecule type" value="Genomic_DNA"/>
</dbReference>
<dbReference type="PATRIC" id="fig|993692.3.peg.347"/>
<dbReference type="RefSeq" id="WP_057880695.1">
    <property type="nucleotide sequence ID" value="NZ_JQCF01000010.1"/>
</dbReference>
<keyword evidence="3" id="KW-1185">Reference proteome</keyword>
<dbReference type="STRING" id="993692.IV57_GL000342"/>
<sequence>MDKTDFLVDLQKRLKKYGVRNANDYIDYYSEYLDDLIENGMNAGEAISNIGGVEKVVLHILSDEDVEIPETKNRIKSTLFLTIALPIWGPILMAGYIILLAAIFAFFICTIAFIVSGLWIFLGSFVVIFKIGWTYALLQFGMSLILLGLGIICEQGLLGSSNGLFRSSKYLFKTFNKRGV</sequence>
<organism evidence="2 3">
    <name type="scientific">Companilactobacillus kimchiensis</name>
    <dbReference type="NCBI Taxonomy" id="993692"/>
    <lineage>
        <taxon>Bacteria</taxon>
        <taxon>Bacillati</taxon>
        <taxon>Bacillota</taxon>
        <taxon>Bacilli</taxon>
        <taxon>Lactobacillales</taxon>
        <taxon>Lactobacillaceae</taxon>
        <taxon>Companilactobacillus</taxon>
    </lineage>
</organism>
<evidence type="ECO:0000313" key="2">
    <source>
        <dbReference type="EMBL" id="KRN99286.1"/>
    </source>
</evidence>
<feature type="transmembrane region" description="Helical" evidence="1">
    <location>
        <begin position="79"/>
        <end position="98"/>
    </location>
</feature>
<evidence type="ECO:0008006" key="4">
    <source>
        <dbReference type="Google" id="ProtNLM"/>
    </source>
</evidence>
<dbReference type="Proteomes" id="UP000051006">
    <property type="component" value="Unassembled WGS sequence"/>
</dbReference>